<proteinExistence type="predicted"/>
<dbReference type="Proteomes" id="UP001156641">
    <property type="component" value="Unassembled WGS sequence"/>
</dbReference>
<protein>
    <submittedName>
        <fullName evidence="1">Uncharacterized protein</fullName>
    </submittedName>
</protein>
<name>A0ABQ6A9K9_9PROT</name>
<accession>A0ABQ6A9K9</accession>
<gene>
    <name evidence="1" type="ORF">GCM10010909_15980</name>
</gene>
<comment type="caution">
    <text evidence="1">The sequence shown here is derived from an EMBL/GenBank/DDBJ whole genome shotgun (WGS) entry which is preliminary data.</text>
</comment>
<reference evidence="2" key="1">
    <citation type="journal article" date="2019" name="Int. J. Syst. Evol. Microbiol.">
        <title>The Global Catalogue of Microorganisms (GCM) 10K type strain sequencing project: providing services to taxonomists for standard genome sequencing and annotation.</title>
        <authorList>
            <consortium name="The Broad Institute Genomics Platform"/>
            <consortium name="The Broad Institute Genome Sequencing Center for Infectious Disease"/>
            <person name="Wu L."/>
            <person name="Ma J."/>
        </authorList>
    </citation>
    <scope>NUCLEOTIDE SEQUENCE [LARGE SCALE GENOMIC DNA]</scope>
    <source>
        <strain evidence="2">NBRC 112502</strain>
    </source>
</reference>
<dbReference type="EMBL" id="BSOS01000042">
    <property type="protein sequence ID" value="GLR66918.1"/>
    <property type="molecule type" value="Genomic_DNA"/>
</dbReference>
<dbReference type="RefSeq" id="WP_284257621.1">
    <property type="nucleotide sequence ID" value="NZ_BSOS01000042.1"/>
</dbReference>
<sequence length="110" mass="11841">MTDDALRSFFDESRSLLESHGFKLAIPEGIDIAFWWEKRLADGSTVSITYGDQEPFGAPSFPDWSLSHGFLDGGDFAITVGLTLPEALAQAVVFECGVTSVVGGSHGHIH</sequence>
<evidence type="ECO:0000313" key="1">
    <source>
        <dbReference type="EMBL" id="GLR66918.1"/>
    </source>
</evidence>
<keyword evidence="2" id="KW-1185">Reference proteome</keyword>
<evidence type="ECO:0000313" key="2">
    <source>
        <dbReference type="Proteomes" id="UP001156641"/>
    </source>
</evidence>
<organism evidence="1 2">
    <name type="scientific">Acidocella aquatica</name>
    <dbReference type="NCBI Taxonomy" id="1922313"/>
    <lineage>
        <taxon>Bacteria</taxon>
        <taxon>Pseudomonadati</taxon>
        <taxon>Pseudomonadota</taxon>
        <taxon>Alphaproteobacteria</taxon>
        <taxon>Acetobacterales</taxon>
        <taxon>Acidocellaceae</taxon>
        <taxon>Acidocella</taxon>
    </lineage>
</organism>